<sequence length="467" mass="51044">MGDRTMMKKMISVDKALTMDRGEVYKLYKNHANSSLANLLSLLDMNRNYVRAQECKVWDEDGNEYLDILAGYGSLNLGHNPFEIIEALEKVKNLPNILQSTTPPMAAAAAANLALIAPGNLSAVSFCNSGAEAVEGAIKLAKIATGKDKIAFCQHSFHGKTMGALGVMGEEKYRKPFGSTMPNTYGVSFGSIEELEKVLQFKDVAAFILEPIQGEGGIVLPPEGYLQAVRDLCNQYDCLLIFDEIQTGLGRTGKMFACEHYNVVPDIMCIAKSLSGGIMPIGAVITTENLWKKAYGGIENCLLHTSTFGGNTWSTTAATATIEMLLSKDIIEQVEEKGKYILDKLSKLKEENPIIRDVRGLGLLIGIEFEEKQKGITNKITGGKMNQISENYMGSMIVGELLNKHNIISAYTLNNPNVVRFEPPLTISYEDIDYALSAIESVCKDNGSFLKLGLSTVKTAAKSIIHR</sequence>
<dbReference type="InterPro" id="IPR049704">
    <property type="entry name" value="Aminotrans_3_PPA_site"/>
</dbReference>
<dbReference type="GO" id="GO:0030170">
    <property type="term" value="F:pyridoxal phosphate binding"/>
    <property type="evidence" value="ECO:0007669"/>
    <property type="project" value="InterPro"/>
</dbReference>
<accession>A0AAE3HEE0</accession>
<keyword evidence="5" id="KW-1185">Reference proteome</keyword>
<dbReference type="InterPro" id="IPR015424">
    <property type="entry name" value="PyrdxlP-dep_Trfase"/>
</dbReference>
<protein>
    <submittedName>
        <fullName evidence="4">Aspartate aminotransferase family protein</fullName>
    </submittedName>
</protein>
<dbReference type="AlphaFoldDB" id="A0AAE3HEE0"/>
<comment type="similarity">
    <text evidence="3">Belongs to the class-III pyridoxal-phosphate-dependent aminotransferase family.</text>
</comment>
<comment type="caution">
    <text evidence="4">The sequence shown here is derived from an EMBL/GenBank/DDBJ whole genome shotgun (WGS) entry which is preliminary data.</text>
</comment>
<dbReference type="RefSeq" id="WP_257529419.1">
    <property type="nucleotide sequence ID" value="NZ_JANKAS010000002.1"/>
</dbReference>
<dbReference type="CDD" id="cd00610">
    <property type="entry name" value="OAT_like"/>
    <property type="match status" value="1"/>
</dbReference>
<dbReference type="Gene3D" id="3.90.1150.10">
    <property type="entry name" value="Aspartate Aminotransferase, domain 1"/>
    <property type="match status" value="1"/>
</dbReference>
<evidence type="ECO:0000256" key="2">
    <source>
        <dbReference type="ARBA" id="ARBA00022898"/>
    </source>
</evidence>
<dbReference type="PANTHER" id="PTHR11986:SF121">
    <property type="entry name" value="BLR3010 PROTEIN"/>
    <property type="match status" value="1"/>
</dbReference>
<evidence type="ECO:0000313" key="5">
    <source>
        <dbReference type="Proteomes" id="UP001205748"/>
    </source>
</evidence>
<dbReference type="EMBL" id="JANKAS010000002">
    <property type="protein sequence ID" value="MCR1897954.1"/>
    <property type="molecule type" value="Genomic_DNA"/>
</dbReference>
<dbReference type="SUPFAM" id="SSF53383">
    <property type="entry name" value="PLP-dependent transferases"/>
    <property type="match status" value="1"/>
</dbReference>
<keyword evidence="2 3" id="KW-0663">Pyridoxal phosphate</keyword>
<proteinExistence type="inferred from homology"/>
<keyword evidence="4" id="KW-0032">Aminotransferase</keyword>
<dbReference type="Gene3D" id="3.40.640.10">
    <property type="entry name" value="Type I PLP-dependent aspartate aminotransferase-like (Major domain)"/>
    <property type="match status" value="1"/>
</dbReference>
<comment type="cofactor">
    <cofactor evidence="1">
        <name>pyridoxal 5'-phosphate</name>
        <dbReference type="ChEBI" id="CHEBI:597326"/>
    </cofactor>
</comment>
<organism evidence="4 5">
    <name type="scientific">Irregularibacter muris</name>
    <dbReference type="NCBI Taxonomy" id="1796619"/>
    <lineage>
        <taxon>Bacteria</taxon>
        <taxon>Bacillati</taxon>
        <taxon>Bacillota</taxon>
        <taxon>Clostridia</taxon>
        <taxon>Eubacteriales</taxon>
        <taxon>Eubacteriaceae</taxon>
        <taxon>Irregularibacter</taxon>
    </lineage>
</organism>
<reference evidence="4" key="1">
    <citation type="submission" date="2022-07" db="EMBL/GenBank/DDBJ databases">
        <title>Enhanced cultured diversity of the mouse gut microbiota enables custom-made synthetic communities.</title>
        <authorList>
            <person name="Afrizal A."/>
        </authorList>
    </citation>
    <scope>NUCLEOTIDE SEQUENCE</scope>
    <source>
        <strain evidence="4">DSM 28593</strain>
    </source>
</reference>
<evidence type="ECO:0000256" key="3">
    <source>
        <dbReference type="RuleBase" id="RU003560"/>
    </source>
</evidence>
<dbReference type="Proteomes" id="UP001205748">
    <property type="component" value="Unassembled WGS sequence"/>
</dbReference>
<keyword evidence="4" id="KW-0808">Transferase</keyword>
<dbReference type="InterPro" id="IPR015422">
    <property type="entry name" value="PyrdxlP-dep_Trfase_small"/>
</dbReference>
<name>A0AAE3HEE0_9FIRM</name>
<dbReference type="GO" id="GO:0042802">
    <property type="term" value="F:identical protein binding"/>
    <property type="evidence" value="ECO:0007669"/>
    <property type="project" value="TreeGrafter"/>
</dbReference>
<dbReference type="PROSITE" id="PS00600">
    <property type="entry name" value="AA_TRANSFER_CLASS_3"/>
    <property type="match status" value="1"/>
</dbReference>
<dbReference type="InterPro" id="IPR005814">
    <property type="entry name" value="Aminotrans_3"/>
</dbReference>
<dbReference type="FunFam" id="3.40.640.10:FF:000004">
    <property type="entry name" value="Acetylornithine aminotransferase"/>
    <property type="match status" value="1"/>
</dbReference>
<evidence type="ECO:0000313" key="4">
    <source>
        <dbReference type="EMBL" id="MCR1897954.1"/>
    </source>
</evidence>
<dbReference type="PANTHER" id="PTHR11986">
    <property type="entry name" value="AMINOTRANSFERASE CLASS III"/>
    <property type="match status" value="1"/>
</dbReference>
<evidence type="ECO:0000256" key="1">
    <source>
        <dbReference type="ARBA" id="ARBA00001933"/>
    </source>
</evidence>
<gene>
    <name evidence="4" type="ORF">NSA47_02995</name>
</gene>
<dbReference type="InterPro" id="IPR050103">
    <property type="entry name" value="Class-III_PLP-dep_AT"/>
</dbReference>
<dbReference type="InterPro" id="IPR015421">
    <property type="entry name" value="PyrdxlP-dep_Trfase_major"/>
</dbReference>
<dbReference type="GO" id="GO:0008483">
    <property type="term" value="F:transaminase activity"/>
    <property type="evidence" value="ECO:0007669"/>
    <property type="project" value="UniProtKB-KW"/>
</dbReference>
<dbReference type="Pfam" id="PF00202">
    <property type="entry name" value="Aminotran_3"/>
    <property type="match status" value="1"/>
</dbReference>